<dbReference type="PRINTS" id="PR00864">
    <property type="entry name" value="PREPILNPTASE"/>
</dbReference>
<gene>
    <name evidence="5" type="ORF">FRZ00_01795</name>
</gene>
<evidence type="ECO:0000313" key="6">
    <source>
        <dbReference type="Proteomes" id="UP000327000"/>
    </source>
</evidence>
<dbReference type="InterPro" id="IPR000045">
    <property type="entry name" value="Prepilin_IV_endopep_pep"/>
</dbReference>
<dbReference type="Pfam" id="PF01478">
    <property type="entry name" value="Peptidase_A24"/>
    <property type="match status" value="1"/>
</dbReference>
<keyword evidence="3" id="KW-0472">Membrane</keyword>
<feature type="transmembrane region" description="Helical" evidence="3">
    <location>
        <begin position="66"/>
        <end position="84"/>
    </location>
</feature>
<name>A0A5N5WF18_STRMB</name>
<evidence type="ECO:0000313" key="5">
    <source>
        <dbReference type="EMBL" id="KAB7852555.1"/>
    </source>
</evidence>
<dbReference type="GO" id="GO:0005886">
    <property type="term" value="C:plasma membrane"/>
    <property type="evidence" value="ECO:0007669"/>
    <property type="project" value="TreeGrafter"/>
</dbReference>
<protein>
    <submittedName>
        <fullName evidence="5">Prepilin peptidase</fullName>
    </submittedName>
</protein>
<feature type="transmembrane region" description="Helical" evidence="3">
    <location>
        <begin position="182"/>
        <end position="210"/>
    </location>
</feature>
<dbReference type="OrthoDB" id="2087435at2"/>
<comment type="similarity">
    <text evidence="1 2">Belongs to the peptidase A24 family.</text>
</comment>
<proteinExistence type="inferred from homology"/>
<comment type="caution">
    <text evidence="5">The sequence shown here is derived from an EMBL/GenBank/DDBJ whole genome shotgun (WGS) entry which is preliminary data.</text>
</comment>
<dbReference type="GO" id="GO:0004190">
    <property type="term" value="F:aspartic-type endopeptidase activity"/>
    <property type="evidence" value="ECO:0007669"/>
    <property type="project" value="InterPro"/>
</dbReference>
<keyword evidence="3" id="KW-1133">Transmembrane helix</keyword>
<dbReference type="PANTHER" id="PTHR30487:SF0">
    <property type="entry name" value="PREPILIN LEADER PEPTIDASE_N-METHYLTRANSFERASE-RELATED"/>
    <property type="match status" value="1"/>
</dbReference>
<keyword evidence="6" id="KW-1185">Reference proteome</keyword>
<dbReference type="EMBL" id="VOKX01000003">
    <property type="protein sequence ID" value="KAB7852555.1"/>
    <property type="molecule type" value="Genomic_DNA"/>
</dbReference>
<reference evidence="5 6" key="1">
    <citation type="journal article" date="2019" name="Microb. Cell Fact.">
        <title>Exploring novel herbicidin analogues by transcriptional regulator overexpression and MS/MS molecular networking.</title>
        <authorList>
            <person name="Shi Y."/>
            <person name="Gu R."/>
            <person name="Li Y."/>
            <person name="Wang X."/>
            <person name="Ren W."/>
            <person name="Li X."/>
            <person name="Wang L."/>
            <person name="Xie Y."/>
            <person name="Hong B."/>
        </authorList>
    </citation>
    <scope>NUCLEOTIDE SEQUENCE [LARGE SCALE GENOMIC DNA]</scope>
    <source>
        <strain evidence="5 6">US-43</strain>
    </source>
</reference>
<feature type="transmembrane region" description="Helical" evidence="3">
    <location>
        <begin position="222"/>
        <end position="241"/>
    </location>
</feature>
<feature type="transmembrane region" description="Helical" evidence="3">
    <location>
        <begin position="116"/>
        <end position="135"/>
    </location>
</feature>
<keyword evidence="3" id="KW-0812">Transmembrane</keyword>
<dbReference type="AlphaFoldDB" id="A0A5N5WF18"/>
<dbReference type="InterPro" id="IPR014032">
    <property type="entry name" value="Peptidase_A24A_bac"/>
</dbReference>
<sequence>MLIALVASATLYGILAGTLVPGARYRLSVEPDEPWRTAAPCGHALGGGIGRGRCAACGRTRYGPGAVWQVGATAMVCAATAAAVGPRPELCVWLLAIPVGLVLTGVDWAVHRLPDVLTLPLAAGTAALLGVAALLPASAGSWTGSLLGGLTLGGAYLLLFLAHPAGMGFGDVKLAAGLGCALGWYGWGVLILGGLAGLLLGSAYGIALMLTRGTGRGTTMPLGPFLLAGAWLALLAGGWSARP</sequence>
<evidence type="ECO:0000256" key="2">
    <source>
        <dbReference type="RuleBase" id="RU003793"/>
    </source>
</evidence>
<evidence type="ECO:0000256" key="3">
    <source>
        <dbReference type="SAM" id="Phobius"/>
    </source>
</evidence>
<evidence type="ECO:0000259" key="4">
    <source>
        <dbReference type="Pfam" id="PF01478"/>
    </source>
</evidence>
<dbReference type="PANTHER" id="PTHR30487">
    <property type="entry name" value="TYPE 4 PREPILIN-LIKE PROTEINS LEADER PEPTIDE-PROCESSING ENZYME"/>
    <property type="match status" value="1"/>
</dbReference>
<dbReference type="Proteomes" id="UP000327000">
    <property type="component" value="Unassembled WGS sequence"/>
</dbReference>
<feature type="domain" description="Prepilin type IV endopeptidase peptidase" evidence="4">
    <location>
        <begin position="96"/>
        <end position="202"/>
    </location>
</feature>
<feature type="transmembrane region" description="Helical" evidence="3">
    <location>
        <begin position="142"/>
        <end position="162"/>
    </location>
</feature>
<feature type="transmembrane region" description="Helical" evidence="3">
    <location>
        <begin position="91"/>
        <end position="110"/>
    </location>
</feature>
<dbReference type="InterPro" id="IPR050882">
    <property type="entry name" value="Prepilin_peptidase/N-MTase"/>
</dbReference>
<dbReference type="Gene3D" id="1.20.120.1220">
    <property type="match status" value="1"/>
</dbReference>
<organism evidence="5 6">
    <name type="scientific">Streptomyces mobaraensis</name>
    <name type="common">Streptoverticillium mobaraense</name>
    <dbReference type="NCBI Taxonomy" id="35621"/>
    <lineage>
        <taxon>Bacteria</taxon>
        <taxon>Bacillati</taxon>
        <taxon>Actinomycetota</taxon>
        <taxon>Actinomycetes</taxon>
        <taxon>Kitasatosporales</taxon>
        <taxon>Streptomycetaceae</taxon>
        <taxon>Streptomyces</taxon>
    </lineage>
</organism>
<evidence type="ECO:0000256" key="1">
    <source>
        <dbReference type="ARBA" id="ARBA00005801"/>
    </source>
</evidence>
<accession>A0A5N5WF18</accession>
<dbReference type="GO" id="GO:0006465">
    <property type="term" value="P:signal peptide processing"/>
    <property type="evidence" value="ECO:0007669"/>
    <property type="project" value="TreeGrafter"/>
</dbReference>